<evidence type="ECO:0000313" key="12">
    <source>
        <dbReference type="Ensembl" id="ENSCVAP00000032602.1"/>
    </source>
</evidence>
<accession>A0A3Q2EJN0</accession>
<dbReference type="GO" id="GO:0031623">
    <property type="term" value="P:receptor internalization"/>
    <property type="evidence" value="ECO:0007669"/>
    <property type="project" value="TreeGrafter"/>
</dbReference>
<keyword evidence="5 11" id="KW-0812">Transmembrane</keyword>
<dbReference type="Proteomes" id="UP000265020">
    <property type="component" value="Unassembled WGS sequence"/>
</dbReference>
<evidence type="ECO:0000256" key="6">
    <source>
        <dbReference type="ARBA" id="ARBA00022729"/>
    </source>
</evidence>
<dbReference type="GO" id="GO:0009986">
    <property type="term" value="C:cell surface"/>
    <property type="evidence" value="ECO:0007669"/>
    <property type="project" value="TreeGrafter"/>
</dbReference>
<keyword evidence="13" id="KW-1185">Reference proteome</keyword>
<organism evidence="12 13">
    <name type="scientific">Cyprinodon variegatus</name>
    <name type="common">Sheepshead minnow</name>
    <dbReference type="NCBI Taxonomy" id="28743"/>
    <lineage>
        <taxon>Eukaryota</taxon>
        <taxon>Metazoa</taxon>
        <taxon>Chordata</taxon>
        <taxon>Craniata</taxon>
        <taxon>Vertebrata</taxon>
        <taxon>Euteleostomi</taxon>
        <taxon>Actinopterygii</taxon>
        <taxon>Neopterygii</taxon>
        <taxon>Teleostei</taxon>
        <taxon>Neoteleostei</taxon>
        <taxon>Acanthomorphata</taxon>
        <taxon>Ovalentaria</taxon>
        <taxon>Atherinomorphae</taxon>
        <taxon>Cyprinodontiformes</taxon>
        <taxon>Cyprinodontidae</taxon>
        <taxon>Cyprinodon</taxon>
    </lineage>
</organism>
<evidence type="ECO:0000256" key="5">
    <source>
        <dbReference type="ARBA" id="ARBA00022692"/>
    </source>
</evidence>
<keyword evidence="3" id="KW-0813">Transport</keyword>
<evidence type="ECO:0000256" key="3">
    <source>
        <dbReference type="ARBA" id="ARBA00022448"/>
    </source>
</evidence>
<dbReference type="GO" id="GO:0043235">
    <property type="term" value="C:receptor complex"/>
    <property type="evidence" value="ECO:0007669"/>
    <property type="project" value="TreeGrafter"/>
</dbReference>
<proteinExistence type="inferred from homology"/>
<dbReference type="Ensembl" id="ENSCVAT00000028555.1">
    <property type="protein sequence ID" value="ENSCVAP00000032602.1"/>
    <property type="gene ID" value="ENSCVAG00000022732.1"/>
</dbReference>
<evidence type="ECO:0000256" key="2">
    <source>
        <dbReference type="ARBA" id="ARBA00007087"/>
    </source>
</evidence>
<dbReference type="GO" id="GO:0032870">
    <property type="term" value="P:cellular response to hormone stimulus"/>
    <property type="evidence" value="ECO:0007669"/>
    <property type="project" value="TreeGrafter"/>
</dbReference>
<evidence type="ECO:0000256" key="10">
    <source>
        <dbReference type="ARBA" id="ARBA00023170"/>
    </source>
</evidence>
<evidence type="ECO:0000256" key="9">
    <source>
        <dbReference type="ARBA" id="ARBA00023157"/>
    </source>
</evidence>
<dbReference type="GO" id="GO:0005886">
    <property type="term" value="C:plasma membrane"/>
    <property type="evidence" value="ECO:0007669"/>
    <property type="project" value="UniProtKB-SubCell"/>
</dbReference>
<dbReference type="GO" id="GO:0006816">
    <property type="term" value="P:calcium ion transport"/>
    <property type="evidence" value="ECO:0007669"/>
    <property type="project" value="TreeGrafter"/>
</dbReference>
<dbReference type="InterPro" id="IPR006985">
    <property type="entry name" value="RAMP"/>
</dbReference>
<evidence type="ECO:0000256" key="8">
    <source>
        <dbReference type="ARBA" id="ARBA00023136"/>
    </source>
</evidence>
<dbReference type="GO" id="GO:0008277">
    <property type="term" value="P:regulation of G protein-coupled receptor signaling pathway"/>
    <property type="evidence" value="ECO:0007669"/>
    <property type="project" value="InterPro"/>
</dbReference>
<keyword evidence="10" id="KW-0675">Receptor</keyword>
<keyword evidence="9" id="KW-1015">Disulfide bond</keyword>
<dbReference type="GO" id="GO:0001525">
    <property type="term" value="P:angiogenesis"/>
    <property type="evidence" value="ECO:0007669"/>
    <property type="project" value="TreeGrafter"/>
</dbReference>
<dbReference type="AlphaFoldDB" id="A0A3Q2EJN0"/>
<protein>
    <submittedName>
        <fullName evidence="12">Receptor (G protein-coupled) activity modifying protein 2</fullName>
    </submittedName>
</protein>
<evidence type="ECO:0000256" key="1">
    <source>
        <dbReference type="ARBA" id="ARBA00004251"/>
    </source>
</evidence>
<comment type="subcellular location">
    <subcellularLocation>
        <location evidence="1">Cell membrane</location>
        <topology evidence="1">Single-pass type I membrane protein</topology>
    </subcellularLocation>
</comment>
<evidence type="ECO:0000256" key="7">
    <source>
        <dbReference type="ARBA" id="ARBA00022989"/>
    </source>
</evidence>
<dbReference type="Gene3D" id="1.10.150.510">
    <property type="entry name" value="Receptor activity modifying family"/>
    <property type="match status" value="1"/>
</dbReference>
<keyword evidence="6" id="KW-0732">Signal</keyword>
<dbReference type="GO" id="GO:0015026">
    <property type="term" value="F:coreceptor activity"/>
    <property type="evidence" value="ECO:0007669"/>
    <property type="project" value="InterPro"/>
</dbReference>
<comment type="similarity">
    <text evidence="2">Belongs to the RAMP family.</text>
</comment>
<dbReference type="GeneTree" id="ENSGT00940000160264"/>
<keyword evidence="7 11" id="KW-1133">Transmembrane helix</keyword>
<dbReference type="GO" id="GO:0007186">
    <property type="term" value="P:G protein-coupled receptor signaling pathway"/>
    <property type="evidence" value="ECO:0007669"/>
    <property type="project" value="TreeGrafter"/>
</dbReference>
<evidence type="ECO:0000313" key="13">
    <source>
        <dbReference type="Proteomes" id="UP000265020"/>
    </source>
</evidence>
<dbReference type="PANTHER" id="PTHR14076:SF10">
    <property type="entry name" value="RAMP2 PROTEIN"/>
    <property type="match status" value="1"/>
</dbReference>
<dbReference type="GO" id="GO:0006886">
    <property type="term" value="P:intracellular protein transport"/>
    <property type="evidence" value="ECO:0007669"/>
    <property type="project" value="InterPro"/>
</dbReference>
<feature type="transmembrane region" description="Helical" evidence="11">
    <location>
        <begin position="182"/>
        <end position="204"/>
    </location>
</feature>
<evidence type="ECO:0000256" key="11">
    <source>
        <dbReference type="SAM" id="Phobius"/>
    </source>
</evidence>
<dbReference type="GO" id="GO:0072659">
    <property type="term" value="P:protein localization to plasma membrane"/>
    <property type="evidence" value="ECO:0007669"/>
    <property type="project" value="TreeGrafter"/>
</dbReference>
<sequence length="213" mass="23800">MNRAFFSSMTVTRFSLVFSVCLVTLLVWGCTTGICLVNDNVTAQPVTTATTTGYNATQRMDREVSEGGPLSFDCGTKYPECDVYCSICQDYYGNPTMNCLSDLYKHCLQTFTTEMSSLNTTDWCVWNKVSSFYSNFSHCSESMADCLLIPWPNSLVERFFVEIHSKFFKDCPTEEFSDPPPAIMFALVITPICLIPVMVSLVVLKTKNGDGNS</sequence>
<dbReference type="PANTHER" id="PTHR14076">
    <property type="entry name" value="RECEPTOR ACTIVITY MODIFYING PROTEIN RAMP"/>
    <property type="match status" value="1"/>
</dbReference>
<reference evidence="12" key="1">
    <citation type="submission" date="2025-08" db="UniProtKB">
        <authorList>
            <consortium name="Ensembl"/>
        </authorList>
    </citation>
    <scope>IDENTIFICATION</scope>
</reference>
<name>A0A3Q2EJN0_CYPVA</name>
<reference evidence="12" key="2">
    <citation type="submission" date="2025-09" db="UniProtKB">
        <authorList>
            <consortium name="Ensembl"/>
        </authorList>
    </citation>
    <scope>IDENTIFICATION</scope>
</reference>
<dbReference type="InterPro" id="IPR038126">
    <property type="entry name" value="RAMP_sf"/>
</dbReference>
<evidence type="ECO:0000256" key="4">
    <source>
        <dbReference type="ARBA" id="ARBA00022475"/>
    </source>
</evidence>
<dbReference type="Pfam" id="PF04901">
    <property type="entry name" value="RAMP"/>
    <property type="match status" value="1"/>
</dbReference>
<keyword evidence="8 11" id="KW-0472">Membrane</keyword>
<keyword evidence="4" id="KW-1003">Cell membrane</keyword>
<dbReference type="STRING" id="28743.ENSCVAP00000032602"/>